<dbReference type="PANTHER" id="PTHR33376">
    <property type="match status" value="1"/>
</dbReference>
<dbReference type="AlphaFoldDB" id="A0A9W6NAN0"/>
<evidence type="ECO:0000256" key="1">
    <source>
        <dbReference type="ARBA" id="ARBA00022729"/>
    </source>
</evidence>
<reference evidence="3" key="1">
    <citation type="journal article" date="2014" name="Int. J. Syst. Evol. Microbiol.">
        <title>Complete genome sequence of Corynebacterium casei LMG S-19264T (=DSM 44701T), isolated from a smear-ripened cheese.</title>
        <authorList>
            <consortium name="US DOE Joint Genome Institute (JGI-PGF)"/>
            <person name="Walter F."/>
            <person name="Albersmeier A."/>
            <person name="Kalinowski J."/>
            <person name="Ruckert C."/>
        </authorList>
    </citation>
    <scope>NUCLEOTIDE SEQUENCE</scope>
    <source>
        <strain evidence="3">VKM B-2789</strain>
    </source>
</reference>
<evidence type="ECO:0000313" key="4">
    <source>
        <dbReference type="Proteomes" id="UP001143330"/>
    </source>
</evidence>
<proteinExistence type="predicted"/>
<dbReference type="NCBIfam" id="NF037995">
    <property type="entry name" value="TRAP_S1"/>
    <property type="match status" value="1"/>
</dbReference>
<dbReference type="Pfam" id="PF03480">
    <property type="entry name" value="DctP"/>
    <property type="match status" value="1"/>
</dbReference>
<protein>
    <submittedName>
        <fullName evidence="3">C4-dicarboxylate ABC transporter</fullName>
    </submittedName>
</protein>
<feature type="chain" id="PRO_5040918119" evidence="2">
    <location>
        <begin position="27"/>
        <end position="339"/>
    </location>
</feature>
<dbReference type="Gene3D" id="3.40.190.170">
    <property type="entry name" value="Bacterial extracellular solute-binding protein, family 7"/>
    <property type="match status" value="1"/>
</dbReference>
<name>A0A9W6NAN0_9HYPH</name>
<accession>A0A9W6NAN0</accession>
<dbReference type="InterPro" id="IPR038404">
    <property type="entry name" value="TRAP_DctP_sf"/>
</dbReference>
<dbReference type="EMBL" id="BSFM01000011">
    <property type="protein sequence ID" value="GLK83755.1"/>
    <property type="molecule type" value="Genomic_DNA"/>
</dbReference>
<reference evidence="3" key="2">
    <citation type="submission" date="2023-01" db="EMBL/GenBank/DDBJ databases">
        <authorList>
            <person name="Sun Q."/>
            <person name="Evtushenko L."/>
        </authorList>
    </citation>
    <scope>NUCLEOTIDE SEQUENCE</scope>
    <source>
        <strain evidence="3">VKM B-2789</strain>
    </source>
</reference>
<organism evidence="3 4">
    <name type="scientific">Ancylobacter defluvii</name>
    <dbReference type="NCBI Taxonomy" id="1282440"/>
    <lineage>
        <taxon>Bacteria</taxon>
        <taxon>Pseudomonadati</taxon>
        <taxon>Pseudomonadota</taxon>
        <taxon>Alphaproteobacteria</taxon>
        <taxon>Hyphomicrobiales</taxon>
        <taxon>Xanthobacteraceae</taxon>
        <taxon>Ancylobacter</taxon>
    </lineage>
</organism>
<dbReference type="PANTHER" id="PTHR33376:SF4">
    <property type="entry name" value="SIALIC ACID-BINDING PERIPLASMIC PROTEIN SIAP"/>
    <property type="match status" value="1"/>
</dbReference>
<gene>
    <name evidence="3" type="ORF">GCM10017653_18250</name>
</gene>
<dbReference type="InterPro" id="IPR018389">
    <property type="entry name" value="DctP_fam"/>
</dbReference>
<dbReference type="GO" id="GO:0055085">
    <property type="term" value="P:transmembrane transport"/>
    <property type="evidence" value="ECO:0007669"/>
    <property type="project" value="InterPro"/>
</dbReference>
<keyword evidence="4" id="KW-1185">Reference proteome</keyword>
<feature type="signal peptide" evidence="2">
    <location>
        <begin position="1"/>
        <end position="26"/>
    </location>
</feature>
<evidence type="ECO:0000256" key="2">
    <source>
        <dbReference type="SAM" id="SignalP"/>
    </source>
</evidence>
<keyword evidence="1 2" id="KW-0732">Signal</keyword>
<dbReference type="Proteomes" id="UP001143330">
    <property type="component" value="Unassembled WGS sequence"/>
</dbReference>
<dbReference type="RefSeq" id="WP_213363965.1">
    <property type="nucleotide sequence ID" value="NZ_BSFM01000011.1"/>
</dbReference>
<evidence type="ECO:0000313" key="3">
    <source>
        <dbReference type="EMBL" id="GLK83755.1"/>
    </source>
</evidence>
<sequence>MKTILTRLAGAVMAVGLAAFAGTASAETYKLKMSIDTAPAHHRTIVVMKWLELLKKESGGQLDIELFHSAQLFNDLNVGRALRQGSVDMAMPGNWVLGGIDPNNDLFLLPMFYGVPQERMYAVSDGRVGAAINKSLEDKLRVKVIGRWLDHGYSDTHSTNTPLKTSTDLKGLRVRSFGGAGTEVRIKALGGDPVLVPWADVAMGLSQGNFGALFSTSNSIASAKLWEAGIKYTLADREFFHQFIPMISQPAYDKLPPDLQKLIVESWEKNIGEYRAMTTDAQKQALGVLAQHGVTVVAPSDAELSAVRKELMKSQDELIKTLKIDPALAAEAREDLKLD</sequence>
<comment type="caution">
    <text evidence="3">The sequence shown here is derived from an EMBL/GenBank/DDBJ whole genome shotgun (WGS) entry which is preliminary data.</text>
</comment>